<dbReference type="Pfam" id="PF13801">
    <property type="entry name" value="Metal_resist"/>
    <property type="match status" value="1"/>
</dbReference>
<accession>A0A1P8UXR3</accession>
<keyword evidence="1" id="KW-0472">Membrane</keyword>
<reference evidence="2 3" key="1">
    <citation type="submission" date="2016-04" db="EMBL/GenBank/DDBJ databases">
        <title>Deep-sea bacteria in the southern Pacific.</title>
        <authorList>
            <person name="Tang K."/>
        </authorList>
    </citation>
    <scope>NUCLEOTIDE SEQUENCE [LARGE SCALE GENOMIC DNA]</scope>
    <source>
        <strain evidence="2 3">JLT2014</strain>
    </source>
</reference>
<dbReference type="AlphaFoldDB" id="A0A1P8UXR3"/>
<keyword evidence="1" id="KW-0812">Transmembrane</keyword>
<dbReference type="STRING" id="1250539.Ga0080574_TMP3845"/>
<dbReference type="Proteomes" id="UP000187059">
    <property type="component" value="Chromosome"/>
</dbReference>
<dbReference type="KEGG" id="paby:Ga0080574_TMP3845"/>
<protein>
    <submittedName>
        <fullName evidence="2">Heavy-metal resistance</fullName>
    </submittedName>
</protein>
<dbReference type="RefSeq" id="WP_076703443.1">
    <property type="nucleotide sequence ID" value="NZ_CP015093.1"/>
</dbReference>
<sequence length="171" mass="18966">MSDDAKTPTKPARGLRLALFASLAVNLAVLGLVLGAVLLRPPFDRAGPPHGRDFVFPYTRAFDEGQRHELGRNLRGAFERDRERDPLRPHGGLLGGYRAALELLRAEPFDPQAFGAALDAQSARAEARQAAGQRVLIDYVASLTPEERAAYAGRLEAEIEQMAERFRKYRR</sequence>
<feature type="transmembrane region" description="Helical" evidence="1">
    <location>
        <begin position="17"/>
        <end position="39"/>
    </location>
</feature>
<proteinExistence type="predicted"/>
<keyword evidence="3" id="KW-1185">Reference proteome</keyword>
<gene>
    <name evidence="2" type="ORF">Ga0080574_TMP3845</name>
</gene>
<evidence type="ECO:0000256" key="1">
    <source>
        <dbReference type="SAM" id="Phobius"/>
    </source>
</evidence>
<dbReference type="EMBL" id="CP015093">
    <property type="protein sequence ID" value="APZ54179.1"/>
    <property type="molecule type" value="Genomic_DNA"/>
</dbReference>
<keyword evidence="1" id="KW-1133">Transmembrane helix</keyword>
<name>A0A1P8UXR3_9RHOB</name>
<organism evidence="2 3">
    <name type="scientific">Salipiger abyssi</name>
    <dbReference type="NCBI Taxonomy" id="1250539"/>
    <lineage>
        <taxon>Bacteria</taxon>
        <taxon>Pseudomonadati</taxon>
        <taxon>Pseudomonadota</taxon>
        <taxon>Alphaproteobacteria</taxon>
        <taxon>Rhodobacterales</taxon>
        <taxon>Roseobacteraceae</taxon>
        <taxon>Salipiger</taxon>
    </lineage>
</organism>
<evidence type="ECO:0000313" key="2">
    <source>
        <dbReference type="EMBL" id="APZ54179.1"/>
    </source>
</evidence>
<dbReference type="OrthoDB" id="7688532at2"/>
<dbReference type="InterPro" id="IPR025961">
    <property type="entry name" value="Metal_resist"/>
</dbReference>
<evidence type="ECO:0000313" key="3">
    <source>
        <dbReference type="Proteomes" id="UP000187059"/>
    </source>
</evidence>